<keyword evidence="2" id="KW-0378">Hydrolase</keyword>
<reference evidence="4 5" key="1">
    <citation type="submission" date="2018-10" db="EMBL/GenBank/DDBJ databases">
        <title>Fifty Aureobasidium pullulans genomes reveal a recombining polyextremotolerant generalist.</title>
        <authorList>
            <person name="Gostincar C."/>
            <person name="Turk M."/>
            <person name="Zajc J."/>
            <person name="Gunde-Cimerman N."/>
        </authorList>
    </citation>
    <scope>NUCLEOTIDE SEQUENCE [LARGE SCALE GENOMIC DNA]</scope>
    <source>
        <strain evidence="4 5">EXF-11900</strain>
    </source>
</reference>
<dbReference type="Gene3D" id="3.40.50.1820">
    <property type="entry name" value="alpha/beta hydrolase"/>
    <property type="match status" value="1"/>
</dbReference>
<sequence>MASDIVVRGVAVSSGRLEGAFRLDDTGQSVGRTLSSQATQSGTALRSIMSSFLPTILCLHGTGTSASIFAAQTRKLRAALQSQFKFVFIDAPHPSAPGPGVAPAYVDSGPFYSWFSPSANDSMECVAREFVTCNEHIIKTLLARDIQPSSITAVMGFSQGTIVASMLLGLAQYHVVEWASMDVSLAAVPWAGLRFGALLSGSCSDGVVTAFMGKKLQLPCVHLHGLQDPFLEHARMLHTNIYHATSSDVLEFDGGHNIPGSKADLDRLVALIRGLNRKTKTKAWAKRR</sequence>
<comment type="caution">
    <text evidence="4">The sequence shown here is derived from an EMBL/GenBank/DDBJ whole genome shotgun (WGS) entry which is preliminary data.</text>
</comment>
<dbReference type="PANTHER" id="PTHR48070:SF3">
    <property type="entry name" value="ESTERASE DBAE-RELATED"/>
    <property type="match status" value="1"/>
</dbReference>
<evidence type="ECO:0000259" key="3">
    <source>
        <dbReference type="Pfam" id="PF03959"/>
    </source>
</evidence>
<feature type="domain" description="Serine hydrolase" evidence="3">
    <location>
        <begin position="54"/>
        <end position="265"/>
    </location>
</feature>
<dbReference type="Proteomes" id="UP000304951">
    <property type="component" value="Unassembled WGS sequence"/>
</dbReference>
<name>A0A4S8SZ31_AURPU</name>
<dbReference type="GO" id="GO:0005737">
    <property type="term" value="C:cytoplasm"/>
    <property type="evidence" value="ECO:0007669"/>
    <property type="project" value="TreeGrafter"/>
</dbReference>
<dbReference type="GO" id="GO:0044550">
    <property type="term" value="P:secondary metabolite biosynthetic process"/>
    <property type="evidence" value="ECO:0007669"/>
    <property type="project" value="TreeGrafter"/>
</dbReference>
<organism evidence="4 5">
    <name type="scientific">Aureobasidium pullulans</name>
    <name type="common">Black yeast</name>
    <name type="synonym">Pullularia pullulans</name>
    <dbReference type="NCBI Taxonomy" id="5580"/>
    <lineage>
        <taxon>Eukaryota</taxon>
        <taxon>Fungi</taxon>
        <taxon>Dikarya</taxon>
        <taxon>Ascomycota</taxon>
        <taxon>Pezizomycotina</taxon>
        <taxon>Dothideomycetes</taxon>
        <taxon>Dothideomycetidae</taxon>
        <taxon>Dothideales</taxon>
        <taxon>Saccotheciaceae</taxon>
        <taxon>Aureobasidium</taxon>
    </lineage>
</organism>
<accession>A0A4S8SZ31</accession>
<dbReference type="SUPFAM" id="SSF53474">
    <property type="entry name" value="alpha/beta-Hydrolases"/>
    <property type="match status" value="1"/>
</dbReference>
<evidence type="ECO:0000313" key="4">
    <source>
        <dbReference type="EMBL" id="THV76235.1"/>
    </source>
</evidence>
<evidence type="ECO:0000313" key="5">
    <source>
        <dbReference type="Proteomes" id="UP000304951"/>
    </source>
</evidence>
<protein>
    <recommendedName>
        <fullName evidence="3">Serine hydrolase domain-containing protein</fullName>
    </recommendedName>
</protein>
<dbReference type="GO" id="GO:0016787">
    <property type="term" value="F:hydrolase activity"/>
    <property type="evidence" value="ECO:0007669"/>
    <property type="project" value="UniProtKB-KW"/>
</dbReference>
<evidence type="ECO:0000256" key="1">
    <source>
        <dbReference type="ARBA" id="ARBA00005863"/>
    </source>
</evidence>
<dbReference type="Pfam" id="PF03959">
    <property type="entry name" value="FSH1"/>
    <property type="match status" value="1"/>
</dbReference>
<dbReference type="PANTHER" id="PTHR48070">
    <property type="entry name" value="ESTERASE OVCA2"/>
    <property type="match status" value="1"/>
</dbReference>
<dbReference type="AlphaFoldDB" id="A0A4S8SZ31"/>
<dbReference type="GO" id="GO:0005634">
    <property type="term" value="C:nucleus"/>
    <property type="evidence" value="ECO:0007669"/>
    <property type="project" value="TreeGrafter"/>
</dbReference>
<dbReference type="EMBL" id="QZAF01000023">
    <property type="protein sequence ID" value="THV76235.1"/>
    <property type="molecule type" value="Genomic_DNA"/>
</dbReference>
<comment type="similarity">
    <text evidence="1">Belongs to the LovG family.</text>
</comment>
<dbReference type="InterPro" id="IPR005645">
    <property type="entry name" value="FSH-like_dom"/>
</dbReference>
<dbReference type="InterPro" id="IPR050593">
    <property type="entry name" value="LovG"/>
</dbReference>
<gene>
    <name evidence="4" type="ORF">D6D28_01252</name>
</gene>
<dbReference type="InterPro" id="IPR029058">
    <property type="entry name" value="AB_hydrolase_fold"/>
</dbReference>
<evidence type="ECO:0000256" key="2">
    <source>
        <dbReference type="ARBA" id="ARBA00022801"/>
    </source>
</evidence>
<proteinExistence type="inferred from homology"/>